<dbReference type="Proteomes" id="UP001159364">
    <property type="component" value="Linkage Group LG05"/>
</dbReference>
<gene>
    <name evidence="1" type="ORF">K2173_011446</name>
</gene>
<sequence length="102" mass="11301">MASEAYTLMPLVLVTLLKARQANDSSLLHDSQMSTEELSVSSIFGLHDVFLLTKPQEELGSPSLVPPKNGGKQMLRVPVCSFTVVSHQFWGLNSHEWKICNC</sequence>
<organism evidence="1 2">
    <name type="scientific">Erythroxylum novogranatense</name>
    <dbReference type="NCBI Taxonomy" id="1862640"/>
    <lineage>
        <taxon>Eukaryota</taxon>
        <taxon>Viridiplantae</taxon>
        <taxon>Streptophyta</taxon>
        <taxon>Embryophyta</taxon>
        <taxon>Tracheophyta</taxon>
        <taxon>Spermatophyta</taxon>
        <taxon>Magnoliopsida</taxon>
        <taxon>eudicotyledons</taxon>
        <taxon>Gunneridae</taxon>
        <taxon>Pentapetalae</taxon>
        <taxon>rosids</taxon>
        <taxon>fabids</taxon>
        <taxon>Malpighiales</taxon>
        <taxon>Erythroxylaceae</taxon>
        <taxon>Erythroxylum</taxon>
    </lineage>
</organism>
<reference evidence="1 2" key="1">
    <citation type="submission" date="2021-09" db="EMBL/GenBank/DDBJ databases">
        <title>Genomic insights and catalytic innovation underlie evolution of tropane alkaloids biosynthesis.</title>
        <authorList>
            <person name="Wang Y.-J."/>
            <person name="Tian T."/>
            <person name="Huang J.-P."/>
            <person name="Huang S.-X."/>
        </authorList>
    </citation>
    <scope>NUCLEOTIDE SEQUENCE [LARGE SCALE GENOMIC DNA]</scope>
    <source>
        <strain evidence="1">KIB-2018</strain>
        <tissue evidence="1">Leaf</tissue>
    </source>
</reference>
<comment type="caution">
    <text evidence="1">The sequence shown here is derived from an EMBL/GenBank/DDBJ whole genome shotgun (WGS) entry which is preliminary data.</text>
</comment>
<evidence type="ECO:0000313" key="1">
    <source>
        <dbReference type="EMBL" id="KAJ8765186.1"/>
    </source>
</evidence>
<accession>A0AAV8TEF5</accession>
<protein>
    <submittedName>
        <fullName evidence="1">Uncharacterized protein</fullName>
    </submittedName>
</protein>
<evidence type="ECO:0000313" key="2">
    <source>
        <dbReference type="Proteomes" id="UP001159364"/>
    </source>
</evidence>
<keyword evidence="2" id="KW-1185">Reference proteome</keyword>
<dbReference type="AlphaFoldDB" id="A0AAV8TEF5"/>
<name>A0AAV8TEF5_9ROSI</name>
<proteinExistence type="predicted"/>
<dbReference type="EMBL" id="JAIWQS010000005">
    <property type="protein sequence ID" value="KAJ8765186.1"/>
    <property type="molecule type" value="Genomic_DNA"/>
</dbReference>